<dbReference type="EMBL" id="FSRC01000001">
    <property type="protein sequence ID" value="SIN65426.1"/>
    <property type="molecule type" value="Genomic_DNA"/>
</dbReference>
<dbReference type="Proteomes" id="UP000185221">
    <property type="component" value="Unassembled WGS sequence"/>
</dbReference>
<proteinExistence type="predicted"/>
<organism evidence="1 2">
    <name type="scientific">Algoriphagus halophilus</name>
    <dbReference type="NCBI Taxonomy" id="226505"/>
    <lineage>
        <taxon>Bacteria</taxon>
        <taxon>Pseudomonadati</taxon>
        <taxon>Bacteroidota</taxon>
        <taxon>Cytophagia</taxon>
        <taxon>Cytophagales</taxon>
        <taxon>Cyclobacteriaceae</taxon>
        <taxon>Algoriphagus</taxon>
    </lineage>
</organism>
<dbReference type="AlphaFoldDB" id="A0A1N6D402"/>
<gene>
    <name evidence="1" type="ORF">SAMN05444394_0138</name>
</gene>
<accession>A0A1N6D402</accession>
<sequence length="120" mass="14283">MKNPFIVSSNSIMKFGQYKGIKVGIIFLFDPEYIEYMIREHNYFSITDLNFLEKNGVINKNGWIKKFSVWVDQTPFMKKYNSYQEFINNEELLEYTLSDETKIKNKENSTGKKVKIKTIK</sequence>
<evidence type="ECO:0000313" key="1">
    <source>
        <dbReference type="EMBL" id="SIN65426.1"/>
    </source>
</evidence>
<dbReference type="STRING" id="226505.SAMN05444394_0138"/>
<protein>
    <submittedName>
        <fullName evidence="1">Uncharacterized protein</fullName>
    </submittedName>
</protein>
<keyword evidence="2" id="KW-1185">Reference proteome</keyword>
<dbReference type="RefSeq" id="WP_143185784.1">
    <property type="nucleotide sequence ID" value="NZ_FSRC01000001.1"/>
</dbReference>
<evidence type="ECO:0000313" key="2">
    <source>
        <dbReference type="Proteomes" id="UP000185221"/>
    </source>
</evidence>
<name>A0A1N6D402_9BACT</name>
<reference evidence="2" key="1">
    <citation type="submission" date="2016-11" db="EMBL/GenBank/DDBJ databases">
        <authorList>
            <person name="Varghese N."/>
            <person name="Submissions S."/>
        </authorList>
    </citation>
    <scope>NUCLEOTIDE SEQUENCE [LARGE SCALE GENOMIC DNA]</scope>
    <source>
        <strain evidence="2">DSM 15292</strain>
    </source>
</reference>